<dbReference type="PANTHER" id="PTHR13186">
    <property type="entry name" value="MEDIATOR OF RNA POLYMERASE II TRANSCRIPTION SUBUNIT 31"/>
    <property type="match status" value="1"/>
</dbReference>
<evidence type="ECO:0000256" key="3">
    <source>
        <dbReference type="ARBA" id="ARBA00023015"/>
    </source>
</evidence>
<evidence type="ECO:0000313" key="10">
    <source>
        <dbReference type="WBParaSite" id="HDID_0000536801-mRNA-1"/>
    </source>
</evidence>
<comment type="similarity">
    <text evidence="2 7">Belongs to the Mediator complex subunit 31 family.</text>
</comment>
<dbReference type="OrthoDB" id="10257739at2759"/>
<keyword evidence="4 7" id="KW-0010">Activator</keyword>
<comment type="subunit">
    <text evidence="7">Component of the Mediator complex.</text>
</comment>
<evidence type="ECO:0000256" key="1">
    <source>
        <dbReference type="ARBA" id="ARBA00004123"/>
    </source>
</evidence>
<evidence type="ECO:0000256" key="6">
    <source>
        <dbReference type="ARBA" id="ARBA00023242"/>
    </source>
</evidence>
<evidence type="ECO:0000313" key="9">
    <source>
        <dbReference type="Proteomes" id="UP000274504"/>
    </source>
</evidence>
<reference evidence="8 9" key="2">
    <citation type="submission" date="2018-11" db="EMBL/GenBank/DDBJ databases">
        <authorList>
            <consortium name="Pathogen Informatics"/>
        </authorList>
    </citation>
    <scope>NUCLEOTIDE SEQUENCE [LARGE SCALE GENOMIC DNA]</scope>
</reference>
<evidence type="ECO:0000313" key="8">
    <source>
        <dbReference type="EMBL" id="VDL57684.1"/>
    </source>
</evidence>
<keyword evidence="5 7" id="KW-0804">Transcription</keyword>
<evidence type="ECO:0000256" key="4">
    <source>
        <dbReference type="ARBA" id="ARBA00023159"/>
    </source>
</evidence>
<dbReference type="InterPro" id="IPR008831">
    <property type="entry name" value="Mediator_Med31"/>
</dbReference>
<keyword evidence="3 7" id="KW-0805">Transcription regulation</keyword>
<evidence type="ECO:0000256" key="5">
    <source>
        <dbReference type="ARBA" id="ARBA00023163"/>
    </source>
</evidence>
<dbReference type="STRING" id="6216.A0A0R3SKA3"/>
<name>A0A0R3SKA3_HYMDI</name>
<dbReference type="Pfam" id="PF05669">
    <property type="entry name" value="Med31"/>
    <property type="match status" value="1"/>
</dbReference>
<proteinExistence type="inferred from homology"/>
<evidence type="ECO:0000256" key="7">
    <source>
        <dbReference type="RuleBase" id="RU364129"/>
    </source>
</evidence>
<gene>
    <name evidence="8" type="ORF">HDID_LOCUS5366</name>
</gene>
<dbReference type="EMBL" id="UYSG01002697">
    <property type="protein sequence ID" value="VDL57684.1"/>
    <property type="molecule type" value="Genomic_DNA"/>
</dbReference>
<protein>
    <recommendedName>
        <fullName evidence="7">Mediator of RNA polymerase II transcription subunit 31</fullName>
    </recommendedName>
</protein>
<sequence>MQSRPRAPFTPSRFNNPVNVKNLLDDSCLRFQIELEFVQSLGNPDYLTFLSQQGCFEKPEFINYLSYLQYWKSPQYSKFISYPFCLHMLDLLQFPEFRRGIAHESLARYIDDQMLLHWRNYLHKRSEMVAKHAQAIDPLIGTPVPGPSG</sequence>
<dbReference type="InterPro" id="IPR038089">
    <property type="entry name" value="Med31_sf"/>
</dbReference>
<keyword evidence="6 7" id="KW-0539">Nucleus</keyword>
<dbReference type="WBParaSite" id="HDID_0000536801-mRNA-1">
    <property type="protein sequence ID" value="HDID_0000536801-mRNA-1"/>
    <property type="gene ID" value="HDID_0000536801"/>
</dbReference>
<dbReference type="AlphaFoldDB" id="A0A0R3SKA3"/>
<dbReference type="Proteomes" id="UP000274504">
    <property type="component" value="Unassembled WGS sequence"/>
</dbReference>
<comment type="subcellular location">
    <subcellularLocation>
        <location evidence="1 7">Nucleus</location>
    </subcellularLocation>
</comment>
<dbReference type="GO" id="GO:0016592">
    <property type="term" value="C:mediator complex"/>
    <property type="evidence" value="ECO:0007669"/>
    <property type="project" value="InterPro"/>
</dbReference>
<accession>A0A0R3SKA3</accession>
<comment type="function">
    <text evidence="7">Component of the Mediator complex, a coactivator involved in the regulated transcription of nearly all RNA polymerase II-dependent genes. Mediator functions as a bridge to convey information from gene-specific regulatory proteins to the basal RNA polymerase II transcription machinery. Mediator is recruited to promoters by direct interactions with regulatory proteins and serves as a scaffold for the assembly of a functional preinitiation complex with RNA polymerase II and the general transcription factors.</text>
</comment>
<dbReference type="GO" id="GO:0006355">
    <property type="term" value="P:regulation of DNA-templated transcription"/>
    <property type="evidence" value="ECO:0007669"/>
    <property type="project" value="InterPro"/>
</dbReference>
<dbReference type="Gene3D" id="1.10.10.1340">
    <property type="entry name" value="Mediator of RNA polymerase II, submodule Med31 (Soh1)"/>
    <property type="match status" value="1"/>
</dbReference>
<dbReference type="GO" id="GO:0003712">
    <property type="term" value="F:transcription coregulator activity"/>
    <property type="evidence" value="ECO:0007669"/>
    <property type="project" value="InterPro"/>
</dbReference>
<organism evidence="10">
    <name type="scientific">Hymenolepis diminuta</name>
    <name type="common">Rat tapeworm</name>
    <dbReference type="NCBI Taxonomy" id="6216"/>
    <lineage>
        <taxon>Eukaryota</taxon>
        <taxon>Metazoa</taxon>
        <taxon>Spiralia</taxon>
        <taxon>Lophotrochozoa</taxon>
        <taxon>Platyhelminthes</taxon>
        <taxon>Cestoda</taxon>
        <taxon>Eucestoda</taxon>
        <taxon>Cyclophyllidea</taxon>
        <taxon>Hymenolepididae</taxon>
        <taxon>Hymenolepis</taxon>
    </lineage>
</organism>
<evidence type="ECO:0000256" key="2">
    <source>
        <dbReference type="ARBA" id="ARBA00006378"/>
    </source>
</evidence>
<reference evidence="10" key="1">
    <citation type="submission" date="2017-02" db="UniProtKB">
        <authorList>
            <consortium name="WormBaseParasite"/>
        </authorList>
    </citation>
    <scope>IDENTIFICATION</scope>
</reference>